<dbReference type="Pfam" id="PF17207">
    <property type="entry name" value="MCM_OB"/>
    <property type="match status" value="1"/>
</dbReference>
<reference evidence="18" key="1">
    <citation type="submission" date="2020-07" db="EMBL/GenBank/DDBJ databases">
        <title>Genome sequence and genetic diversity analysis of an under-domesticated orphan crop, white fonio (Digitaria exilis).</title>
        <authorList>
            <person name="Bennetzen J.L."/>
            <person name="Chen S."/>
            <person name="Ma X."/>
            <person name="Wang X."/>
            <person name="Yssel A.E.J."/>
            <person name="Chaluvadi S.R."/>
            <person name="Johnson M."/>
            <person name="Gangashetty P."/>
            <person name="Hamidou F."/>
            <person name="Sanogo M.D."/>
            <person name="Zwaenepoel A."/>
            <person name="Wallace J."/>
            <person name="Van De Peer Y."/>
            <person name="Van Deynze A."/>
        </authorList>
    </citation>
    <scope>NUCLEOTIDE SEQUENCE</scope>
    <source>
        <tissue evidence="18">Leaves</tissue>
    </source>
</reference>
<dbReference type="PRINTS" id="PR01657">
    <property type="entry name" value="MCMFAMILY"/>
</dbReference>
<dbReference type="GO" id="GO:0005634">
    <property type="term" value="C:nucleus"/>
    <property type="evidence" value="ECO:0007669"/>
    <property type="project" value="UniProtKB-SubCell"/>
</dbReference>
<dbReference type="GO" id="GO:0051321">
    <property type="term" value="P:meiotic cell cycle"/>
    <property type="evidence" value="ECO:0007669"/>
    <property type="project" value="UniProtKB-KW"/>
</dbReference>
<keyword evidence="11" id="KW-0539">Nucleus</keyword>
<dbReference type="PANTHER" id="PTHR11630">
    <property type="entry name" value="DNA REPLICATION LICENSING FACTOR MCM FAMILY MEMBER"/>
    <property type="match status" value="1"/>
</dbReference>
<dbReference type="SUPFAM" id="SSF52540">
    <property type="entry name" value="P-loop containing nucleoside triphosphate hydrolases"/>
    <property type="match status" value="1"/>
</dbReference>
<dbReference type="Gene3D" id="2.20.28.10">
    <property type="match status" value="1"/>
</dbReference>
<comment type="similarity">
    <text evidence="2 16">Belongs to the MCM family.</text>
</comment>
<dbReference type="EC" id="3.6.4.12" evidence="3"/>
<dbReference type="InterPro" id="IPR056875">
    <property type="entry name" value="MCM8/REC_WHD"/>
</dbReference>
<dbReference type="SMART" id="SM00382">
    <property type="entry name" value="AAA"/>
    <property type="match status" value="1"/>
</dbReference>
<dbReference type="Gene3D" id="3.40.50.300">
    <property type="entry name" value="P-loop containing nucleotide triphosphate hydrolases"/>
    <property type="match status" value="1"/>
</dbReference>
<evidence type="ECO:0000313" key="19">
    <source>
        <dbReference type="Proteomes" id="UP000636709"/>
    </source>
</evidence>
<evidence type="ECO:0000256" key="7">
    <source>
        <dbReference type="ARBA" id="ARBA00022806"/>
    </source>
</evidence>
<comment type="catalytic activity">
    <reaction evidence="14">
        <text>ATP + H2O = ADP + phosphate + H(+)</text>
        <dbReference type="Rhea" id="RHEA:13065"/>
        <dbReference type="ChEBI" id="CHEBI:15377"/>
        <dbReference type="ChEBI" id="CHEBI:15378"/>
        <dbReference type="ChEBI" id="CHEBI:30616"/>
        <dbReference type="ChEBI" id="CHEBI:43474"/>
        <dbReference type="ChEBI" id="CHEBI:456216"/>
        <dbReference type="EC" id="3.6.4.12"/>
    </reaction>
</comment>
<evidence type="ECO:0000256" key="6">
    <source>
        <dbReference type="ARBA" id="ARBA00022801"/>
    </source>
</evidence>
<dbReference type="OrthoDB" id="422555at2759"/>
<keyword evidence="19" id="KW-1185">Reference proteome</keyword>
<keyword evidence="7" id="KW-0347">Helicase</keyword>
<dbReference type="Pfam" id="PF00493">
    <property type="entry name" value="MCM"/>
    <property type="match status" value="1"/>
</dbReference>
<keyword evidence="8 16" id="KW-0067">ATP-binding</keyword>
<dbReference type="PROSITE" id="PS00847">
    <property type="entry name" value="MCM_1"/>
    <property type="match status" value="1"/>
</dbReference>
<keyword evidence="5" id="KW-0227">DNA damage</keyword>
<keyword evidence="4 16" id="KW-0547">Nucleotide-binding</keyword>
<evidence type="ECO:0000256" key="9">
    <source>
        <dbReference type="ARBA" id="ARBA00023125"/>
    </source>
</evidence>
<dbReference type="InterPro" id="IPR033762">
    <property type="entry name" value="MCM_OB"/>
</dbReference>
<dbReference type="GO" id="GO:0003697">
    <property type="term" value="F:single-stranded DNA binding"/>
    <property type="evidence" value="ECO:0007669"/>
    <property type="project" value="TreeGrafter"/>
</dbReference>
<dbReference type="PANTHER" id="PTHR11630:SF47">
    <property type="entry name" value="DNA HELICASE MCM8"/>
    <property type="match status" value="1"/>
</dbReference>
<dbReference type="SUPFAM" id="SSF50249">
    <property type="entry name" value="Nucleic acid-binding proteins"/>
    <property type="match status" value="1"/>
</dbReference>
<organism evidence="18 19">
    <name type="scientific">Digitaria exilis</name>
    <dbReference type="NCBI Taxonomy" id="1010633"/>
    <lineage>
        <taxon>Eukaryota</taxon>
        <taxon>Viridiplantae</taxon>
        <taxon>Streptophyta</taxon>
        <taxon>Embryophyta</taxon>
        <taxon>Tracheophyta</taxon>
        <taxon>Spermatophyta</taxon>
        <taxon>Magnoliopsida</taxon>
        <taxon>Liliopsida</taxon>
        <taxon>Poales</taxon>
        <taxon>Poaceae</taxon>
        <taxon>PACMAD clade</taxon>
        <taxon>Panicoideae</taxon>
        <taxon>Panicodae</taxon>
        <taxon>Paniceae</taxon>
        <taxon>Anthephorinae</taxon>
        <taxon>Digitaria</taxon>
    </lineage>
</organism>
<dbReference type="InterPro" id="IPR001208">
    <property type="entry name" value="MCM_dom"/>
</dbReference>
<evidence type="ECO:0000313" key="18">
    <source>
        <dbReference type="EMBL" id="KAF8703815.1"/>
    </source>
</evidence>
<dbReference type="CDD" id="cd22247">
    <property type="entry name" value="MCM8_WHD"/>
    <property type="match status" value="1"/>
</dbReference>
<dbReference type="InterPro" id="IPR012340">
    <property type="entry name" value="NA-bd_OB-fold"/>
</dbReference>
<dbReference type="Pfam" id="PF17855">
    <property type="entry name" value="MCM_lid"/>
    <property type="match status" value="1"/>
</dbReference>
<dbReference type="AlphaFoldDB" id="A0A835ESR1"/>
<protein>
    <recommendedName>
        <fullName evidence="15">Probable DNA helicase MCM8</fullName>
        <ecNumber evidence="3">3.6.4.12</ecNumber>
    </recommendedName>
    <alternativeName>
        <fullName evidence="13">Minichromosome maintenance 8</fullName>
    </alternativeName>
</protein>
<dbReference type="SMART" id="SM00350">
    <property type="entry name" value="MCM"/>
    <property type="match status" value="1"/>
</dbReference>
<dbReference type="InterPro" id="IPR031327">
    <property type="entry name" value="MCM"/>
</dbReference>
<dbReference type="InterPro" id="IPR003593">
    <property type="entry name" value="AAA+_ATPase"/>
</dbReference>
<evidence type="ECO:0000256" key="4">
    <source>
        <dbReference type="ARBA" id="ARBA00022741"/>
    </source>
</evidence>
<proteinExistence type="inferred from homology"/>
<dbReference type="Pfam" id="PF25051">
    <property type="entry name" value="WHD_MCM8"/>
    <property type="match status" value="1"/>
</dbReference>
<comment type="caution">
    <text evidence="18">The sequence shown here is derived from an EMBL/GenBank/DDBJ whole genome shotgun (WGS) entry which is preliminary data.</text>
</comment>
<dbReference type="CDD" id="cd17759">
    <property type="entry name" value="MCM8"/>
    <property type="match status" value="1"/>
</dbReference>
<dbReference type="PROSITE" id="PS50051">
    <property type="entry name" value="MCM_2"/>
    <property type="match status" value="1"/>
</dbReference>
<evidence type="ECO:0000256" key="1">
    <source>
        <dbReference type="ARBA" id="ARBA00004123"/>
    </source>
</evidence>
<name>A0A835ESR1_9POAL</name>
<dbReference type="GO" id="GO:0005524">
    <property type="term" value="F:ATP binding"/>
    <property type="evidence" value="ECO:0007669"/>
    <property type="project" value="UniProtKB-KW"/>
</dbReference>
<evidence type="ECO:0000256" key="10">
    <source>
        <dbReference type="ARBA" id="ARBA00023204"/>
    </source>
</evidence>
<dbReference type="GO" id="GO:0017116">
    <property type="term" value="F:single-stranded DNA helicase activity"/>
    <property type="evidence" value="ECO:0007669"/>
    <property type="project" value="TreeGrafter"/>
</dbReference>
<evidence type="ECO:0000256" key="5">
    <source>
        <dbReference type="ARBA" id="ARBA00022763"/>
    </source>
</evidence>
<dbReference type="InterPro" id="IPR041562">
    <property type="entry name" value="MCM_lid"/>
</dbReference>
<keyword evidence="6" id="KW-0378">Hydrolase</keyword>
<evidence type="ECO:0000256" key="13">
    <source>
        <dbReference type="ARBA" id="ARBA00042306"/>
    </source>
</evidence>
<evidence type="ECO:0000256" key="2">
    <source>
        <dbReference type="ARBA" id="ARBA00008010"/>
    </source>
</evidence>
<gene>
    <name evidence="18" type="ORF">HU200_031908</name>
</gene>
<dbReference type="EMBL" id="JACEFO010001777">
    <property type="protein sequence ID" value="KAF8703815.1"/>
    <property type="molecule type" value="Genomic_DNA"/>
</dbReference>
<dbReference type="FunFam" id="2.20.28.10:FF:000007">
    <property type="entry name" value="DNA helicase MCM8 isoform X1"/>
    <property type="match status" value="1"/>
</dbReference>
<evidence type="ECO:0000256" key="14">
    <source>
        <dbReference type="ARBA" id="ARBA00047995"/>
    </source>
</evidence>
<dbReference type="GO" id="GO:0016787">
    <property type="term" value="F:hydrolase activity"/>
    <property type="evidence" value="ECO:0007669"/>
    <property type="project" value="UniProtKB-KW"/>
</dbReference>
<dbReference type="GO" id="GO:0042555">
    <property type="term" value="C:MCM complex"/>
    <property type="evidence" value="ECO:0007669"/>
    <property type="project" value="TreeGrafter"/>
</dbReference>
<keyword evidence="10" id="KW-0234">DNA repair</keyword>
<dbReference type="Gene3D" id="2.40.50.140">
    <property type="entry name" value="Nucleic acid-binding proteins"/>
    <property type="match status" value="1"/>
</dbReference>
<evidence type="ECO:0000256" key="15">
    <source>
        <dbReference type="ARBA" id="ARBA00069556"/>
    </source>
</evidence>
<keyword evidence="9 16" id="KW-0238">DNA-binding</keyword>
<evidence type="ECO:0000256" key="3">
    <source>
        <dbReference type="ARBA" id="ARBA00012551"/>
    </source>
</evidence>
<evidence type="ECO:0000256" key="16">
    <source>
        <dbReference type="RuleBase" id="RU004070"/>
    </source>
</evidence>
<dbReference type="GO" id="GO:0000724">
    <property type="term" value="P:double-strand break repair via homologous recombination"/>
    <property type="evidence" value="ECO:0007669"/>
    <property type="project" value="UniProtKB-ARBA"/>
</dbReference>
<dbReference type="InterPro" id="IPR027417">
    <property type="entry name" value="P-loop_NTPase"/>
</dbReference>
<comment type="subcellular location">
    <subcellularLocation>
        <location evidence="1">Nucleus</location>
    </subcellularLocation>
</comment>
<dbReference type="GO" id="GO:0006260">
    <property type="term" value="P:DNA replication"/>
    <property type="evidence" value="ECO:0007669"/>
    <property type="project" value="InterPro"/>
</dbReference>
<evidence type="ECO:0000256" key="8">
    <source>
        <dbReference type="ARBA" id="ARBA00022840"/>
    </source>
</evidence>
<accession>A0A835ESR1</accession>
<evidence type="ECO:0000256" key="12">
    <source>
        <dbReference type="ARBA" id="ARBA00023254"/>
    </source>
</evidence>
<evidence type="ECO:0000259" key="17">
    <source>
        <dbReference type="PROSITE" id="PS50051"/>
    </source>
</evidence>
<keyword evidence="12" id="KW-0469">Meiosis</keyword>
<feature type="domain" description="MCM C-terminal AAA(+) ATPase" evidence="17">
    <location>
        <begin position="335"/>
        <end position="542"/>
    </location>
</feature>
<dbReference type="Proteomes" id="UP000636709">
    <property type="component" value="Unassembled WGS sequence"/>
</dbReference>
<evidence type="ECO:0000256" key="11">
    <source>
        <dbReference type="ARBA" id="ARBA00023242"/>
    </source>
</evidence>
<sequence>MYADTMKGQQPKGFAIDATAAKKLMGIWPRYFPEEAGSSASDGKVRIVAALVASRFSDIVHKLLSRVEDDGSDILSLPIDFQQLQEQCVFIKDELDKCPKDVLLCMGAAAHLDLFYGNIDKVNIRLYNTGAAIALKKLKAAFIKKLVTVCGTVVKVSTVKPLVLELKFQCMKCGTGIPRVFSDGKFSPPVSCTVQGCKSRTFTPDRSSAKLMDWQKIRIQELASADNHEEGRVPRTIECELTEDLVDCCIPGEIVTVTGIVKVLNNYMDVGGGKSGSKNQGLYYLYLEAISVRNLKSCADSGQEIRASGICDIQTITESHRDFAAAYKNQHGADVFRQILQSFCPSIYGHELVKAGITLALFGGVQKNSMDQNKVPVRGDIHVVVVGDPGLGKSQLLQAAAAVSPRGIYVCGNTTTKAGLTVAVVKDSITNDYAFEAGAMVLADRGICCIDEFDKMSADHTALLEAMEQQCVSVAKAGLVASLSARTSVLAAANPVGGHYDRAKTVNENLKMSAALLSRFDLVFILLDKPDELLDKRVSDHIIAIHTIEGDNFKSNKRIRTVSQNSDLGLGVGGNTVASRLRLHPTKDKNFTPLDGQFLRKYITYSREHVFPRMSKEAAAILKEFYLGLRNRSTCADGTPITARQLESLVRLSEARARVDLREEVTAEDAQDVVDIMKESLYEKYVDEKGFVDFARSGGMSQQKEARKFLNALNQESELQCKDRFSRAEIYNLADKINLRVPDIDVLVDNLNSDGFLLLRGGMYQLVTASHTQCKPEK</sequence>
<dbReference type="InterPro" id="IPR018525">
    <property type="entry name" value="MCM_CS"/>
</dbReference>